<organism evidence="2 3">
    <name type="scientific">Terrisporobacter othiniensis</name>
    <dbReference type="NCBI Taxonomy" id="1577792"/>
    <lineage>
        <taxon>Bacteria</taxon>
        <taxon>Bacillati</taxon>
        <taxon>Bacillota</taxon>
        <taxon>Clostridia</taxon>
        <taxon>Peptostreptococcales</taxon>
        <taxon>Peptostreptococcaceae</taxon>
        <taxon>Terrisporobacter</taxon>
    </lineage>
</organism>
<evidence type="ECO:0000313" key="2">
    <source>
        <dbReference type="EMBL" id="KHS57733.1"/>
    </source>
</evidence>
<keyword evidence="1" id="KW-0472">Membrane</keyword>
<dbReference type="Proteomes" id="UP000031189">
    <property type="component" value="Unassembled WGS sequence"/>
</dbReference>
<keyword evidence="1" id="KW-0812">Transmembrane</keyword>
<protein>
    <submittedName>
        <fullName evidence="2">Membrane protein</fullName>
    </submittedName>
</protein>
<dbReference type="AlphaFoldDB" id="A0A0B3VY88"/>
<evidence type="ECO:0000313" key="3">
    <source>
        <dbReference type="Proteomes" id="UP000031189"/>
    </source>
</evidence>
<name>A0A0B3VY88_9FIRM</name>
<comment type="caution">
    <text evidence="2">The sequence shown here is derived from an EMBL/GenBank/DDBJ whole genome shotgun (WGS) entry which is preliminary data.</text>
</comment>
<dbReference type="OrthoDB" id="1757644at2"/>
<sequence length="158" mass="18241">MINSIIKLFYSEVVKTKMSNMPNKDYELRKGCKEFRNITLKIDSYLLKGLKIILALFILYLSFHVRVLLGVGVLLVEVTYLIYKVSYEKQVKEAIENVKNNIEISADQLINENGKKGINLLITLLIISLLTGFNYFIGISFVIVFVYTARNIYEGFRQ</sequence>
<keyword evidence="3" id="KW-1185">Reference proteome</keyword>
<keyword evidence="1" id="KW-1133">Transmembrane helix</keyword>
<dbReference type="STRING" id="1577792.QX51_06075"/>
<feature type="transmembrane region" description="Helical" evidence="1">
    <location>
        <begin position="120"/>
        <end position="147"/>
    </location>
</feature>
<proteinExistence type="predicted"/>
<reference evidence="2 3" key="1">
    <citation type="submission" date="2014-12" db="EMBL/GenBank/DDBJ databases">
        <title>Draft genome sequence of Terrisporobacter sp. 08-306576, isolated from the blood culture of a bacteremia patient.</title>
        <authorList>
            <person name="Lund L.C."/>
            <person name="Sydenham T.V."/>
            <person name="Hogh S.V."/>
            <person name="Skov M.N."/>
            <person name="Kemp M."/>
            <person name="Justesen U.S."/>
        </authorList>
    </citation>
    <scope>NUCLEOTIDE SEQUENCE [LARGE SCALE GENOMIC DNA]</scope>
    <source>
        <strain evidence="2 3">08-306576</strain>
    </source>
</reference>
<evidence type="ECO:0000256" key="1">
    <source>
        <dbReference type="SAM" id="Phobius"/>
    </source>
</evidence>
<dbReference type="EMBL" id="JWHR01000064">
    <property type="protein sequence ID" value="KHS57733.1"/>
    <property type="molecule type" value="Genomic_DNA"/>
</dbReference>
<dbReference type="RefSeq" id="WP_039679015.1">
    <property type="nucleotide sequence ID" value="NZ_JWHR01000064.1"/>
</dbReference>
<gene>
    <name evidence="2" type="ORF">QX51_06075</name>
</gene>
<accession>A0A0B3VY88</accession>